<evidence type="ECO:0000313" key="2">
    <source>
        <dbReference type="Proteomes" id="UP001060085"/>
    </source>
</evidence>
<comment type="caution">
    <text evidence="1">The sequence shown here is derived from an EMBL/GenBank/DDBJ whole genome shotgun (WGS) entry which is preliminary data.</text>
</comment>
<dbReference type="Proteomes" id="UP001060085">
    <property type="component" value="Linkage Group LG07"/>
</dbReference>
<organism evidence="1 2">
    <name type="scientific">Catharanthus roseus</name>
    <name type="common">Madagascar periwinkle</name>
    <name type="synonym">Vinca rosea</name>
    <dbReference type="NCBI Taxonomy" id="4058"/>
    <lineage>
        <taxon>Eukaryota</taxon>
        <taxon>Viridiplantae</taxon>
        <taxon>Streptophyta</taxon>
        <taxon>Embryophyta</taxon>
        <taxon>Tracheophyta</taxon>
        <taxon>Spermatophyta</taxon>
        <taxon>Magnoliopsida</taxon>
        <taxon>eudicotyledons</taxon>
        <taxon>Gunneridae</taxon>
        <taxon>Pentapetalae</taxon>
        <taxon>asterids</taxon>
        <taxon>lamiids</taxon>
        <taxon>Gentianales</taxon>
        <taxon>Apocynaceae</taxon>
        <taxon>Rauvolfioideae</taxon>
        <taxon>Vinceae</taxon>
        <taxon>Catharanthinae</taxon>
        <taxon>Catharanthus</taxon>
    </lineage>
</organism>
<sequence>MPYHLAILHRLVLDREKGKGKVGLEERPVQGREDIASKQQNSPFRTDYNKLATLIETNSKLSAVFACNAMPIKVGEGYLSGLILGLRFIRPKTFSELLEAIERVPNADGDFGNRTDAAGVIGNLMIPGG</sequence>
<evidence type="ECO:0000313" key="1">
    <source>
        <dbReference type="EMBL" id="KAI5653714.1"/>
    </source>
</evidence>
<accession>A0ACC0A0M5</accession>
<reference evidence="2" key="1">
    <citation type="journal article" date="2023" name="Nat. Plants">
        <title>Single-cell RNA sequencing provides a high-resolution roadmap for understanding the multicellular compartmentation of specialized metabolism.</title>
        <authorList>
            <person name="Sun S."/>
            <person name="Shen X."/>
            <person name="Li Y."/>
            <person name="Li Y."/>
            <person name="Wang S."/>
            <person name="Li R."/>
            <person name="Zhang H."/>
            <person name="Shen G."/>
            <person name="Guo B."/>
            <person name="Wei J."/>
            <person name="Xu J."/>
            <person name="St-Pierre B."/>
            <person name="Chen S."/>
            <person name="Sun C."/>
        </authorList>
    </citation>
    <scope>NUCLEOTIDE SEQUENCE [LARGE SCALE GENOMIC DNA]</scope>
</reference>
<gene>
    <name evidence="1" type="ORF">M9H77_30901</name>
</gene>
<dbReference type="EMBL" id="CM044707">
    <property type="protein sequence ID" value="KAI5653714.1"/>
    <property type="molecule type" value="Genomic_DNA"/>
</dbReference>
<proteinExistence type="predicted"/>
<protein>
    <submittedName>
        <fullName evidence="1">Uncharacterized protein</fullName>
    </submittedName>
</protein>
<name>A0ACC0A0M5_CATRO</name>
<keyword evidence="2" id="KW-1185">Reference proteome</keyword>